<evidence type="ECO:0000313" key="2">
    <source>
        <dbReference type="EMBL" id="GAT94250.1"/>
    </source>
</evidence>
<gene>
    <name evidence="2" type="ORF">CL6EHI_138000</name>
</gene>
<dbReference type="VEuPathDB" id="AmoebaDB:EHI7A_147430"/>
<reference evidence="2 3" key="1">
    <citation type="submission" date="2016-05" db="EMBL/GenBank/DDBJ databases">
        <title>First whole genome sequencing of Entamoeba histolytica HM1:IMSS-clone-6.</title>
        <authorList>
            <person name="Mukherjee Avik.K."/>
            <person name="Izumyama S."/>
            <person name="Nakada-Tsukui K."/>
            <person name="Nozaki T."/>
        </authorList>
    </citation>
    <scope>NUCLEOTIDE SEQUENCE [LARGE SCALE GENOMIC DNA]</scope>
    <source>
        <strain evidence="2 3">HM1:IMSS clone 6</strain>
    </source>
</reference>
<evidence type="ECO:0000256" key="1">
    <source>
        <dbReference type="SAM" id="SignalP"/>
    </source>
</evidence>
<dbReference type="eggNOG" id="ENOG502RF4A">
    <property type="taxonomic scope" value="Eukaryota"/>
</dbReference>
<feature type="signal peptide" evidence="1">
    <location>
        <begin position="1"/>
        <end position="16"/>
    </location>
</feature>
<dbReference type="EMBL" id="BDEQ01000001">
    <property type="protein sequence ID" value="GAT94250.1"/>
    <property type="molecule type" value="Genomic_DNA"/>
</dbReference>
<dbReference type="VEuPathDB" id="AmoebaDB:EHI8A_165740"/>
<name>A0A175JKL9_ENTHI</name>
<dbReference type="VEuPathDB" id="AmoebaDB:KM1_237390"/>
<dbReference type="AlphaFoldDB" id="A0A175JKL9"/>
<dbReference type="VEuPathDB" id="AmoebaDB:EHI5A_121680"/>
<keyword evidence="1" id="KW-0732">Signal</keyword>
<proteinExistence type="predicted"/>
<evidence type="ECO:0000313" key="3">
    <source>
        <dbReference type="Proteomes" id="UP000078387"/>
    </source>
</evidence>
<dbReference type="Proteomes" id="UP000078387">
    <property type="component" value="Unassembled WGS sequence"/>
</dbReference>
<comment type="caution">
    <text evidence="2">The sequence shown here is derived from an EMBL/GenBank/DDBJ whole genome shotgun (WGS) entry which is preliminary data.</text>
</comment>
<dbReference type="VEuPathDB" id="AmoebaDB:EHI_138000"/>
<protein>
    <submittedName>
        <fullName evidence="2">Uncharacterized protein</fullName>
    </submittedName>
</protein>
<feature type="chain" id="PRO_5008039917" evidence="1">
    <location>
        <begin position="17"/>
        <end position="514"/>
    </location>
</feature>
<sequence>MMKLYFVMGILSICSAFSYLDDEYLYYKDRITEMEFSGKQYDGINFVTTLTKNPHCFQLLEKTKIPYEDDDTIVFNVSHIHPLSALVTLSNLIFAQHENPYFLVPFLYPSQMMVLQNYFNISFMALQSGIVQTYAKVNQTSVIIIESSMITTVSVYEWKDGLFLETERKVFNKGRIERQIQLGKLITRQDSSPTEIFRCGKKLDEILANKEDFSEKNQIPFCLVTSHKNIISTLEEFYTEIIQYIKNILPLKKGQLLYSSFLIGYFEDLIRKSPDFKEWNVITVDIHNVLQNKKLDKYIVTTRSHDHYTLFNPYIKKSIPILTDKQLNQTLYINITLPSNTIHLCELRGTLDFSLPEEVIGTIYLEREPNKYQVQITGSFEITVSNFKPEITKQSIFYEEYQCHTLQGEENCTTSLIEVPIKLVLRKDIDLAIRNKNSFIMESKQLISKLQIATLQFKSLNYLQDGIEWMKRNGLSEESLILSKFISKSSSSYELIEIADLVYDYVMENSHEME</sequence>
<organism evidence="2 3">
    <name type="scientific">Entamoeba histolytica</name>
    <dbReference type="NCBI Taxonomy" id="5759"/>
    <lineage>
        <taxon>Eukaryota</taxon>
        <taxon>Amoebozoa</taxon>
        <taxon>Evosea</taxon>
        <taxon>Archamoebae</taxon>
        <taxon>Mastigamoebida</taxon>
        <taxon>Entamoebidae</taxon>
        <taxon>Entamoeba</taxon>
    </lineage>
</organism>
<accession>A0A175JKL9</accession>